<dbReference type="InterPro" id="IPR036291">
    <property type="entry name" value="NAD(P)-bd_dom_sf"/>
</dbReference>
<organism evidence="2 3">
    <name type="scientific">Seongchinamella unica</name>
    <dbReference type="NCBI Taxonomy" id="2547392"/>
    <lineage>
        <taxon>Bacteria</taxon>
        <taxon>Pseudomonadati</taxon>
        <taxon>Pseudomonadota</taxon>
        <taxon>Gammaproteobacteria</taxon>
        <taxon>Cellvibrionales</taxon>
        <taxon>Halieaceae</taxon>
        <taxon>Seongchinamella</taxon>
    </lineage>
</organism>
<dbReference type="GO" id="GO:0009247">
    <property type="term" value="P:glycolipid biosynthetic process"/>
    <property type="evidence" value="ECO:0007669"/>
    <property type="project" value="TreeGrafter"/>
</dbReference>
<dbReference type="Pfam" id="PF03435">
    <property type="entry name" value="Sacchrp_dh_NADP"/>
    <property type="match status" value="1"/>
</dbReference>
<feature type="domain" description="Saccharopine dehydrogenase NADP binding" evidence="1">
    <location>
        <begin position="10"/>
        <end position="133"/>
    </location>
</feature>
<evidence type="ECO:0000259" key="1">
    <source>
        <dbReference type="Pfam" id="PF03435"/>
    </source>
</evidence>
<dbReference type="EMBL" id="SMSE01000004">
    <property type="protein sequence ID" value="TDG11889.1"/>
    <property type="molecule type" value="Genomic_DNA"/>
</dbReference>
<dbReference type="InterPro" id="IPR005097">
    <property type="entry name" value="Sacchrp_dh_NADP-bd"/>
</dbReference>
<name>A0A4R5LNG2_9GAMM</name>
<dbReference type="RefSeq" id="WP_133214570.1">
    <property type="nucleotide sequence ID" value="NZ_SMSE01000004.1"/>
</dbReference>
<evidence type="ECO:0000313" key="2">
    <source>
        <dbReference type="EMBL" id="TDG11889.1"/>
    </source>
</evidence>
<keyword evidence="3" id="KW-1185">Reference proteome</keyword>
<evidence type="ECO:0000313" key="3">
    <source>
        <dbReference type="Proteomes" id="UP000295554"/>
    </source>
</evidence>
<sequence>MTEKAREYEVVLWGATGFTGSLVARHLAENYGEGLAWALAGRNREKLEALRDTLGLPDLPIIQADSGDRASLDAMVARTRVVCTTVGPYARYGDALLAACAAAGTHYCDLTGEVQWMARTIDRYLATARDSGARIVHTCGFDSIPSDLGTWYLQEQMFERYGEYADEVKSRVGKFSGGASGGTIASMMLMLEEAVDDPAVREALANPYSLNPEGEQWGPDELDSNQPQYDADFAQWTAPFVMAAINARVVRRSNALAGYPWGVDFRFDERLLTGAGARGKARAAGIGMGSQLTPLVMGLKPLRWMAGRLLPAPGEGPSPREQRRGHFELFFHGRNFASGNALKLRVSGDRDPGYGATSRMLGEAAVCLARDNLDCDGGVWTPATAMDGLLLARLQASAGIQFDILDD</sequence>
<dbReference type="Gene3D" id="3.40.50.720">
    <property type="entry name" value="NAD(P)-binding Rossmann-like Domain"/>
    <property type="match status" value="1"/>
</dbReference>
<dbReference type="AlphaFoldDB" id="A0A4R5LNG2"/>
<dbReference type="GO" id="GO:0005886">
    <property type="term" value="C:plasma membrane"/>
    <property type="evidence" value="ECO:0007669"/>
    <property type="project" value="TreeGrafter"/>
</dbReference>
<gene>
    <name evidence="2" type="ORF">E2F43_16110</name>
</gene>
<dbReference type="OrthoDB" id="4420885at2"/>
<proteinExistence type="predicted"/>
<accession>A0A4R5LNG2</accession>
<reference evidence="2 3" key="1">
    <citation type="submission" date="2019-03" db="EMBL/GenBank/DDBJ databases">
        <title>Seongchinamella monodicae gen. nov., sp. nov., a novel member of the Gammaproteobacteria isolated from a tidal mudflat of beach.</title>
        <authorList>
            <person name="Yang H.G."/>
            <person name="Kang J.W."/>
            <person name="Lee S.D."/>
        </authorList>
    </citation>
    <scope>NUCLEOTIDE SEQUENCE [LARGE SCALE GENOMIC DNA]</scope>
    <source>
        <strain evidence="2 3">GH4-78</strain>
    </source>
</reference>
<protein>
    <submittedName>
        <fullName evidence="2">Saccharopine dehydrogenase</fullName>
    </submittedName>
</protein>
<dbReference type="PANTHER" id="PTHR12286">
    <property type="entry name" value="SACCHAROPINE DEHYDROGENASE-LIKE OXIDOREDUCTASE"/>
    <property type="match status" value="1"/>
</dbReference>
<dbReference type="PANTHER" id="PTHR12286:SF5">
    <property type="entry name" value="SACCHAROPINE DEHYDROGENASE-LIKE OXIDOREDUCTASE"/>
    <property type="match status" value="1"/>
</dbReference>
<dbReference type="SUPFAM" id="SSF51735">
    <property type="entry name" value="NAD(P)-binding Rossmann-fold domains"/>
    <property type="match status" value="1"/>
</dbReference>
<dbReference type="InterPro" id="IPR051276">
    <property type="entry name" value="Saccharopine_DH-like_oxidrdct"/>
</dbReference>
<comment type="caution">
    <text evidence="2">The sequence shown here is derived from an EMBL/GenBank/DDBJ whole genome shotgun (WGS) entry which is preliminary data.</text>
</comment>
<dbReference type="Proteomes" id="UP000295554">
    <property type="component" value="Unassembled WGS sequence"/>
</dbReference>